<evidence type="ECO:0000313" key="1">
    <source>
        <dbReference type="EMBL" id="PWG02692.1"/>
    </source>
</evidence>
<dbReference type="Gene3D" id="3.30.160.250">
    <property type="match status" value="1"/>
</dbReference>
<reference evidence="1 2" key="1">
    <citation type="submission" date="2018-05" db="EMBL/GenBank/DDBJ databases">
        <title>Genome of Sphingosinicella humi QZX222.</title>
        <authorList>
            <person name="Qiao Z."/>
            <person name="Wang G."/>
        </authorList>
    </citation>
    <scope>NUCLEOTIDE SEQUENCE [LARGE SCALE GENOMIC DNA]</scope>
    <source>
        <strain evidence="1 2">QZX222</strain>
    </source>
</reference>
<organism evidence="1 2">
    <name type="scientific">Allosphingosinicella humi</name>
    <dbReference type="NCBI Taxonomy" id="2068657"/>
    <lineage>
        <taxon>Bacteria</taxon>
        <taxon>Pseudomonadati</taxon>
        <taxon>Pseudomonadota</taxon>
        <taxon>Alphaproteobacteria</taxon>
        <taxon>Sphingomonadales</taxon>
        <taxon>Sphingomonadaceae</taxon>
        <taxon>Allosphingosinicella</taxon>
    </lineage>
</organism>
<dbReference type="SUPFAM" id="SSF143100">
    <property type="entry name" value="TTHA1013/TTHA0281-like"/>
    <property type="match status" value="1"/>
</dbReference>
<gene>
    <name evidence="1" type="ORF">DF286_07320</name>
</gene>
<sequence length="80" mass="8638">MLSYALRLSGRYDGMVIATIPDVPEARAIGRDDQEACEQALCALEAVLETYQAEGRAFPEPRATGSLTVTTTKYVTLAEA</sequence>
<evidence type="ECO:0008006" key="3">
    <source>
        <dbReference type="Google" id="ProtNLM"/>
    </source>
</evidence>
<dbReference type="RefSeq" id="WP_109270832.1">
    <property type="nucleotide sequence ID" value="NZ_QFFF01000001.1"/>
</dbReference>
<name>A0A2U2J303_9SPHN</name>
<proteinExistence type="predicted"/>
<accession>A0A2U2J303</accession>
<dbReference type="InterPro" id="IPR035069">
    <property type="entry name" value="TTHA1013/TTHA0281-like"/>
</dbReference>
<dbReference type="Proteomes" id="UP000245916">
    <property type="component" value="Unassembled WGS sequence"/>
</dbReference>
<evidence type="ECO:0000313" key="2">
    <source>
        <dbReference type="Proteomes" id="UP000245916"/>
    </source>
</evidence>
<keyword evidence="2" id="KW-1185">Reference proteome</keyword>
<dbReference type="AlphaFoldDB" id="A0A2U2J303"/>
<comment type="caution">
    <text evidence="1">The sequence shown here is derived from an EMBL/GenBank/DDBJ whole genome shotgun (WGS) entry which is preliminary data.</text>
</comment>
<dbReference type="EMBL" id="QFFF01000001">
    <property type="protein sequence ID" value="PWG02692.1"/>
    <property type="molecule type" value="Genomic_DNA"/>
</dbReference>
<dbReference type="OrthoDB" id="9807959at2"/>
<protein>
    <recommendedName>
        <fullName evidence="3">Type II toxin-antitoxin system HicB family antitoxin</fullName>
    </recommendedName>
</protein>